<dbReference type="AlphaFoldDB" id="A0A364NPS4"/>
<dbReference type="RefSeq" id="WP_112158257.1">
    <property type="nucleotide sequence ID" value="NZ_QKRX01000003.1"/>
</dbReference>
<dbReference type="SUPFAM" id="SSF47413">
    <property type="entry name" value="lambda repressor-like DNA-binding domains"/>
    <property type="match status" value="1"/>
</dbReference>
<dbReference type="GO" id="GO:0003677">
    <property type="term" value="F:DNA binding"/>
    <property type="evidence" value="ECO:0007669"/>
    <property type="project" value="InterPro"/>
</dbReference>
<keyword evidence="3" id="KW-1185">Reference proteome</keyword>
<comment type="caution">
    <text evidence="2">The sequence shown here is derived from an EMBL/GenBank/DDBJ whole genome shotgun (WGS) entry which is preliminary data.</text>
</comment>
<dbReference type="Proteomes" id="UP000250744">
    <property type="component" value="Unassembled WGS sequence"/>
</dbReference>
<proteinExistence type="predicted"/>
<dbReference type="InterPro" id="IPR001387">
    <property type="entry name" value="Cro/C1-type_HTH"/>
</dbReference>
<dbReference type="Pfam" id="PF13443">
    <property type="entry name" value="HTH_26"/>
    <property type="match status" value="1"/>
</dbReference>
<evidence type="ECO:0000259" key="1">
    <source>
        <dbReference type="SMART" id="SM00530"/>
    </source>
</evidence>
<accession>A0A364NPS4</accession>
<evidence type="ECO:0000313" key="3">
    <source>
        <dbReference type="Proteomes" id="UP000250744"/>
    </source>
</evidence>
<gene>
    <name evidence="2" type="ORF">DN062_05305</name>
</gene>
<organism evidence="2 3">
    <name type="scientific">Nitrincola tibetensis</name>
    <dbReference type="NCBI Taxonomy" id="2219697"/>
    <lineage>
        <taxon>Bacteria</taxon>
        <taxon>Pseudomonadati</taxon>
        <taxon>Pseudomonadota</taxon>
        <taxon>Gammaproteobacteria</taxon>
        <taxon>Oceanospirillales</taxon>
        <taxon>Oceanospirillaceae</taxon>
        <taxon>Nitrincola</taxon>
    </lineage>
</organism>
<sequence length="243" mass="28076">MPQTTALLSALKQRLRANGVTYADVAHALGLSEASIKRLFAQQGFTLARLEQVCTLANTDLAELVQSMLLQQRQVEQLSEEQEAEIASDVLLLMVTVSVINGFSYDDLLSHFRLTSAECIQKLAQLDRLKLIDLHPGNRIKLRIAPNFRWKPDGPIQRFFLQYVQKDFFDSRFDEKSEKLMVLNGLLSHTSNAEMQEKIDRLSMEFNERLKKDRHLPMTDKHGTTMVIALRQWRYSLFDEYMK</sequence>
<dbReference type="EMBL" id="QKRX01000003">
    <property type="protein sequence ID" value="RAU18897.1"/>
    <property type="molecule type" value="Genomic_DNA"/>
</dbReference>
<evidence type="ECO:0000313" key="2">
    <source>
        <dbReference type="EMBL" id="RAU18897.1"/>
    </source>
</evidence>
<dbReference type="SMART" id="SM00530">
    <property type="entry name" value="HTH_XRE"/>
    <property type="match status" value="1"/>
</dbReference>
<dbReference type="CDD" id="cd00093">
    <property type="entry name" value="HTH_XRE"/>
    <property type="match status" value="1"/>
</dbReference>
<reference evidence="2 3" key="1">
    <citation type="submission" date="2018-06" db="EMBL/GenBank/DDBJ databases">
        <title>Nitrincola tibetense sp. nov., isolated from Lake XuguoCo on Tibetan Plateau.</title>
        <authorList>
            <person name="Xing P."/>
        </authorList>
    </citation>
    <scope>NUCLEOTIDE SEQUENCE [LARGE SCALE GENOMIC DNA]</scope>
    <source>
        <strain evidence="3">xg18</strain>
    </source>
</reference>
<dbReference type="InterPro" id="IPR010982">
    <property type="entry name" value="Lambda_DNA-bd_dom_sf"/>
</dbReference>
<dbReference type="OrthoDB" id="5298444at2"/>
<feature type="domain" description="HTH cro/C1-type" evidence="1">
    <location>
        <begin position="10"/>
        <end position="64"/>
    </location>
</feature>
<protein>
    <submittedName>
        <fullName evidence="2">XRE family transcriptional regulator</fullName>
    </submittedName>
</protein>
<name>A0A364NPS4_9GAMM</name>